<gene>
    <name evidence="1" type="ORF">S03H2_55983</name>
</gene>
<feature type="non-terminal residue" evidence="1">
    <location>
        <position position="1"/>
    </location>
</feature>
<evidence type="ECO:0000313" key="1">
    <source>
        <dbReference type="EMBL" id="GAH84596.1"/>
    </source>
</evidence>
<proteinExistence type="predicted"/>
<protein>
    <submittedName>
        <fullName evidence="1">Uncharacterized protein</fullName>
    </submittedName>
</protein>
<comment type="caution">
    <text evidence="1">The sequence shown here is derived from an EMBL/GenBank/DDBJ whole genome shotgun (WGS) entry which is preliminary data.</text>
</comment>
<dbReference type="AlphaFoldDB" id="X1IQ83"/>
<name>X1IQ83_9ZZZZ</name>
<organism evidence="1">
    <name type="scientific">marine sediment metagenome</name>
    <dbReference type="NCBI Taxonomy" id="412755"/>
    <lineage>
        <taxon>unclassified sequences</taxon>
        <taxon>metagenomes</taxon>
        <taxon>ecological metagenomes</taxon>
    </lineage>
</organism>
<sequence>ASFTTIGRVLRDETVGPLQRRVAVKFDAPLEHSPAEVAGRAVGGIGGDN</sequence>
<accession>X1IQ83</accession>
<reference evidence="1" key="1">
    <citation type="journal article" date="2014" name="Front. Microbiol.">
        <title>High frequency of phylogenetically diverse reductive dehalogenase-homologous genes in deep subseafloor sedimentary metagenomes.</title>
        <authorList>
            <person name="Kawai M."/>
            <person name="Futagami T."/>
            <person name="Toyoda A."/>
            <person name="Takaki Y."/>
            <person name="Nishi S."/>
            <person name="Hori S."/>
            <person name="Arai W."/>
            <person name="Tsubouchi T."/>
            <person name="Morono Y."/>
            <person name="Uchiyama I."/>
            <person name="Ito T."/>
            <person name="Fujiyama A."/>
            <person name="Inagaki F."/>
            <person name="Takami H."/>
        </authorList>
    </citation>
    <scope>NUCLEOTIDE SEQUENCE</scope>
    <source>
        <strain evidence="1">Expedition CK06-06</strain>
    </source>
</reference>
<dbReference type="EMBL" id="BARU01035801">
    <property type="protein sequence ID" value="GAH84596.1"/>
    <property type="molecule type" value="Genomic_DNA"/>
</dbReference>